<dbReference type="CDD" id="cd03761">
    <property type="entry name" value="proteasome_beta_type_5"/>
    <property type="match status" value="1"/>
</dbReference>
<evidence type="ECO:0000256" key="7">
    <source>
        <dbReference type="ARBA" id="ARBA00022801"/>
    </source>
</evidence>
<dbReference type="AlphaFoldDB" id="A0A2R5G903"/>
<dbReference type="GO" id="GO:0051603">
    <property type="term" value="P:proteolysis involved in protein catabolic process"/>
    <property type="evidence" value="ECO:0007669"/>
    <property type="project" value="InterPro"/>
</dbReference>
<keyword evidence="12" id="KW-1185">Reference proteome</keyword>
<dbReference type="InterPro" id="IPR000243">
    <property type="entry name" value="Pept_T1A_subB"/>
</dbReference>
<evidence type="ECO:0000256" key="10">
    <source>
        <dbReference type="PIRSR" id="PIRSR600243-1"/>
    </source>
</evidence>
<reference evidence="11 12" key="1">
    <citation type="submission" date="2017-12" db="EMBL/GenBank/DDBJ databases">
        <title>Sequencing, de novo assembly and annotation of complete genome of a new Thraustochytrid species, strain FCC1311.</title>
        <authorList>
            <person name="Sedici K."/>
            <person name="Godart F."/>
            <person name="Aiese Cigliano R."/>
            <person name="Sanseverino W."/>
            <person name="Barakat M."/>
            <person name="Ortet P."/>
            <person name="Marechal E."/>
            <person name="Cagnac O."/>
            <person name="Amato A."/>
        </authorList>
    </citation>
    <scope>NUCLEOTIDE SEQUENCE [LARGE SCALE GENOMIC DNA]</scope>
</reference>
<dbReference type="PANTHER" id="PTHR32194">
    <property type="entry name" value="METALLOPROTEASE TLDD"/>
    <property type="match status" value="1"/>
</dbReference>
<evidence type="ECO:0000256" key="9">
    <source>
        <dbReference type="ARBA" id="ARBA00023145"/>
    </source>
</evidence>
<dbReference type="Proteomes" id="UP000241890">
    <property type="component" value="Unassembled WGS sequence"/>
</dbReference>
<evidence type="ECO:0000256" key="2">
    <source>
        <dbReference type="ARBA" id="ARBA00004123"/>
    </source>
</evidence>
<comment type="subcellular location">
    <subcellularLocation>
        <location evidence="2">Nucleus</location>
    </subcellularLocation>
</comment>
<feature type="active site" description="Nucleophile" evidence="10">
    <location>
        <position position="72"/>
    </location>
</feature>
<accession>A0A2R5G903</accession>
<dbReference type="InterPro" id="IPR029055">
    <property type="entry name" value="Ntn_hydrolases_N"/>
</dbReference>
<dbReference type="EMBL" id="BEYU01000006">
    <property type="protein sequence ID" value="GBG24541.1"/>
    <property type="molecule type" value="Genomic_DNA"/>
</dbReference>
<keyword evidence="8 11" id="KW-0647">Proteasome</keyword>
<dbReference type="OrthoDB" id="37597at2759"/>
<dbReference type="EC" id="3.4.25.1" evidence="3"/>
<dbReference type="InParanoid" id="A0A2R5G903"/>
<evidence type="ECO:0000256" key="6">
    <source>
        <dbReference type="ARBA" id="ARBA00022698"/>
    </source>
</evidence>
<dbReference type="FunCoup" id="A0A2R5G903">
    <property type="interactions" value="284"/>
</dbReference>
<dbReference type="PRINTS" id="PR00141">
    <property type="entry name" value="PROTEASOME"/>
</dbReference>
<organism evidence="11 12">
    <name type="scientific">Hondaea fermentalgiana</name>
    <dbReference type="NCBI Taxonomy" id="2315210"/>
    <lineage>
        <taxon>Eukaryota</taxon>
        <taxon>Sar</taxon>
        <taxon>Stramenopiles</taxon>
        <taxon>Bigyra</taxon>
        <taxon>Labyrinthulomycetes</taxon>
        <taxon>Thraustochytrida</taxon>
        <taxon>Thraustochytriidae</taxon>
        <taxon>Hondaea</taxon>
    </lineage>
</organism>
<gene>
    <name evidence="11" type="ORF">FCC1311_007602</name>
</gene>
<evidence type="ECO:0000256" key="1">
    <source>
        <dbReference type="ARBA" id="ARBA00001198"/>
    </source>
</evidence>
<dbReference type="PANTHER" id="PTHR32194:SF3">
    <property type="entry name" value="PROTEASOME SUBUNIT BETA"/>
    <property type="match status" value="1"/>
</dbReference>
<protein>
    <recommendedName>
        <fullName evidence="3">proteasome endopeptidase complex</fullName>
        <ecNumber evidence="3">3.4.25.1</ecNumber>
    </recommendedName>
</protein>
<evidence type="ECO:0000313" key="12">
    <source>
        <dbReference type="Proteomes" id="UP000241890"/>
    </source>
</evidence>
<keyword evidence="5" id="KW-0645">Protease</keyword>
<dbReference type="GO" id="GO:0005737">
    <property type="term" value="C:cytoplasm"/>
    <property type="evidence" value="ECO:0007669"/>
    <property type="project" value="TreeGrafter"/>
</dbReference>
<keyword evidence="4" id="KW-0963">Cytoplasm</keyword>
<proteinExistence type="predicted"/>
<keyword evidence="7" id="KW-0378">Hydrolase</keyword>
<evidence type="ECO:0000313" key="11">
    <source>
        <dbReference type="EMBL" id="GBG24541.1"/>
    </source>
</evidence>
<dbReference type="GO" id="GO:0005839">
    <property type="term" value="C:proteasome core complex"/>
    <property type="evidence" value="ECO:0007669"/>
    <property type="project" value="InterPro"/>
</dbReference>
<dbReference type="Pfam" id="PF00227">
    <property type="entry name" value="Proteasome"/>
    <property type="match status" value="1"/>
</dbReference>
<dbReference type="GO" id="GO:0004298">
    <property type="term" value="F:threonine-type endopeptidase activity"/>
    <property type="evidence" value="ECO:0007669"/>
    <property type="project" value="UniProtKB-KW"/>
</dbReference>
<evidence type="ECO:0000256" key="3">
    <source>
        <dbReference type="ARBA" id="ARBA00012039"/>
    </source>
</evidence>
<comment type="catalytic activity">
    <reaction evidence="1">
        <text>Cleavage of peptide bonds with very broad specificity.</text>
        <dbReference type="EC" id="3.4.25.1"/>
    </reaction>
</comment>
<evidence type="ECO:0000256" key="8">
    <source>
        <dbReference type="ARBA" id="ARBA00022942"/>
    </source>
</evidence>
<dbReference type="Gene3D" id="3.60.20.10">
    <property type="entry name" value="Glutamine Phosphoribosylpyrophosphate, subunit 1, domain 1"/>
    <property type="match status" value="1"/>
</dbReference>
<dbReference type="GO" id="GO:0005634">
    <property type="term" value="C:nucleus"/>
    <property type="evidence" value="ECO:0007669"/>
    <property type="project" value="UniProtKB-SubCell"/>
</dbReference>
<name>A0A2R5G903_9STRA</name>
<dbReference type="SUPFAM" id="SSF56235">
    <property type="entry name" value="N-terminal nucleophile aminohydrolases (Ntn hydrolases)"/>
    <property type="match status" value="1"/>
</dbReference>
<sequence>MDLLQAPPRGLFRESHGASATRMDMASAAGMGHDQMKFELPGVQHPAEFVSQNFSPGTYEDNGKRLKFSKGTTTLAFIFKGGVIVSVDSRASQGSYIGSQTVKKVIEINPYLLGTMAGGAADCLFWERNLGMQCRMFELRNKERISVAAASKLLANTMNYYKGMGLSMGTMITGWDKRGPQLFYVDNDGTRLKADGDKPFFCVGSGGTYAYGVLDSSYSFDLSDEEAIELGKRAIYHATYRDAYSGGVNNVYLVKETGWTHVFSGDTYHHHDKYSAEREAAANP</sequence>
<comment type="caution">
    <text evidence="11">The sequence shown here is derived from an EMBL/GenBank/DDBJ whole genome shotgun (WGS) entry which is preliminary data.</text>
</comment>
<keyword evidence="6" id="KW-0888">Threonine protease</keyword>
<keyword evidence="9" id="KW-0865">Zymogen</keyword>
<dbReference type="InterPro" id="IPR001353">
    <property type="entry name" value="Proteasome_sua/b"/>
</dbReference>
<dbReference type="InterPro" id="IPR023333">
    <property type="entry name" value="Proteasome_suB-type"/>
</dbReference>
<evidence type="ECO:0000256" key="5">
    <source>
        <dbReference type="ARBA" id="ARBA00022670"/>
    </source>
</evidence>
<evidence type="ECO:0000256" key="4">
    <source>
        <dbReference type="ARBA" id="ARBA00022490"/>
    </source>
</evidence>
<dbReference type="PROSITE" id="PS51476">
    <property type="entry name" value="PROTEASOME_BETA_2"/>
    <property type="match status" value="1"/>
</dbReference>